<dbReference type="PANTHER" id="PTHR30290">
    <property type="entry name" value="PERIPLASMIC BINDING COMPONENT OF ABC TRANSPORTER"/>
    <property type="match status" value="1"/>
</dbReference>
<sequence>MKSTVFFTEKDILENIKSIIKGGKEMRRKGKQILAAATAAALLLSGCGGGTGGAKEGTSEQPSASGEKMTDVGTPRKDTLIVDMLSGTQTDPDNFNPYMTGCVAMDCGLHQLLYPCLWEADTMNGAQTCDLAADFPEAMDDTNTKYRFHLREGITWSDGVEFTAEDVEYTSNILSTTEEFSWGSWYKSFVKSMKAVDKYTVEMELVEPNVKPQQKLGVIVFGNNFKVVPKHIWEKEDPATFKYTDPLSLGPYTLSKRDAQGNWFLYEKREDWDKSDVGVIDGEPKPQYVLFKYFGSEEKRVMAAVNNEIDILQDISPESWDILKEKNPNAKCWTEEFPYAIPDDPCERGISFNCSNEYYNNREVRWALTLSMDIKQVSMATFGGKLKFSPLAVPPTTALSDVYQKPMVDWLKTYAFEDGYKPFNENAAREMVELLKTEGVENLPTTEEEITDIFGIGWWKYDTDKAAELLQKNGFTQKDGQWITPEGQPLEIIILAPADFEIESMRLAFAVADAWSKFGVKAEVKQQDSSTFWTSYATGNYDAGAYWPFCGLIPDLTENIQTWHQKYILPNGENAAGNKERYANEELSAAIDKLQTLEADDPEVKTTVEEMLKIFVDEMPAIPMFGTAKFVPVVETYWTNFQDSENPFEGPWWWWSQFRFYTTKIEAAK</sequence>
<dbReference type="GO" id="GO:0015833">
    <property type="term" value="P:peptide transport"/>
    <property type="evidence" value="ECO:0007669"/>
    <property type="project" value="TreeGrafter"/>
</dbReference>
<evidence type="ECO:0000313" key="4">
    <source>
        <dbReference type="Proteomes" id="UP000515789"/>
    </source>
</evidence>
<dbReference type="SUPFAM" id="SSF53850">
    <property type="entry name" value="Periplasmic binding protein-like II"/>
    <property type="match status" value="1"/>
</dbReference>
<dbReference type="GO" id="GO:1904680">
    <property type="term" value="F:peptide transmembrane transporter activity"/>
    <property type="evidence" value="ECO:0007669"/>
    <property type="project" value="TreeGrafter"/>
</dbReference>
<reference evidence="3 4" key="1">
    <citation type="submission" date="2019-04" db="EMBL/GenBank/DDBJ databases">
        <authorList>
            <person name="Schori C."/>
            <person name="Ahrens C."/>
        </authorList>
    </citation>
    <scope>NUCLEOTIDE SEQUENCE [LARGE SCALE GENOMIC DNA]</scope>
    <source>
        <strain evidence="3 4">DSM 2950</strain>
    </source>
</reference>
<organism evidence="3 4">
    <name type="scientific">Blautia producta</name>
    <dbReference type="NCBI Taxonomy" id="33035"/>
    <lineage>
        <taxon>Bacteria</taxon>
        <taxon>Bacillati</taxon>
        <taxon>Bacillota</taxon>
        <taxon>Clostridia</taxon>
        <taxon>Lachnospirales</taxon>
        <taxon>Lachnospiraceae</taxon>
        <taxon>Blautia</taxon>
    </lineage>
</organism>
<name>A0A7G5N0J3_9FIRM</name>
<dbReference type="PIRSF" id="PIRSF002741">
    <property type="entry name" value="MppA"/>
    <property type="match status" value="1"/>
</dbReference>
<protein>
    <submittedName>
        <fullName evidence="3">ABC transporter substrate-binding protein</fullName>
    </submittedName>
</protein>
<dbReference type="CDD" id="cd08509">
    <property type="entry name" value="PBP2_TmCBP_oligosaccharides_like"/>
    <property type="match status" value="1"/>
</dbReference>
<evidence type="ECO:0000259" key="2">
    <source>
        <dbReference type="Pfam" id="PF00496"/>
    </source>
</evidence>
<accession>A0A7G5N0J3</accession>
<dbReference type="InterPro" id="IPR039424">
    <property type="entry name" value="SBP_5"/>
</dbReference>
<dbReference type="Gene3D" id="3.10.105.10">
    <property type="entry name" value="Dipeptide-binding Protein, Domain 3"/>
    <property type="match status" value="1"/>
</dbReference>
<dbReference type="InterPro" id="IPR000914">
    <property type="entry name" value="SBP_5_dom"/>
</dbReference>
<dbReference type="Pfam" id="PF00496">
    <property type="entry name" value="SBP_bac_5"/>
    <property type="match status" value="1"/>
</dbReference>
<feature type="domain" description="Solute-binding protein family 5" evidence="2">
    <location>
        <begin position="131"/>
        <end position="544"/>
    </location>
</feature>
<proteinExistence type="predicted"/>
<dbReference type="AlphaFoldDB" id="A0A7G5N0J3"/>
<gene>
    <name evidence="3" type="ORF">E5259_23910</name>
</gene>
<dbReference type="PANTHER" id="PTHR30290:SF65">
    <property type="entry name" value="MONOACYL PHOSPHATIDYLINOSITOL TETRAMANNOSIDE-BINDING PROTEIN LPQW-RELATED"/>
    <property type="match status" value="1"/>
</dbReference>
<dbReference type="GO" id="GO:0043190">
    <property type="term" value="C:ATP-binding cassette (ABC) transporter complex"/>
    <property type="evidence" value="ECO:0007669"/>
    <property type="project" value="InterPro"/>
</dbReference>
<dbReference type="EMBL" id="CP039126">
    <property type="protein sequence ID" value="QMW80386.1"/>
    <property type="molecule type" value="Genomic_DNA"/>
</dbReference>
<dbReference type="Gene3D" id="3.40.190.10">
    <property type="entry name" value="Periplasmic binding protein-like II"/>
    <property type="match status" value="1"/>
</dbReference>
<dbReference type="GO" id="GO:0042597">
    <property type="term" value="C:periplasmic space"/>
    <property type="evidence" value="ECO:0007669"/>
    <property type="project" value="UniProtKB-ARBA"/>
</dbReference>
<evidence type="ECO:0000313" key="3">
    <source>
        <dbReference type="EMBL" id="QMW80386.1"/>
    </source>
</evidence>
<feature type="region of interest" description="Disordered" evidence="1">
    <location>
        <begin position="51"/>
        <end position="73"/>
    </location>
</feature>
<dbReference type="InterPro" id="IPR030678">
    <property type="entry name" value="Peptide/Ni-bd"/>
</dbReference>
<evidence type="ECO:0000256" key="1">
    <source>
        <dbReference type="SAM" id="MobiDB-lite"/>
    </source>
</evidence>
<dbReference type="Proteomes" id="UP000515789">
    <property type="component" value="Chromosome"/>
</dbReference>